<evidence type="ECO:0000259" key="3">
    <source>
        <dbReference type="Pfam" id="PF00899"/>
    </source>
</evidence>
<comment type="similarity">
    <text evidence="1">Belongs to the ubiquitin-activating E1 family.</text>
</comment>
<dbReference type="GO" id="GO:0016925">
    <property type="term" value="P:protein sumoylation"/>
    <property type="evidence" value="ECO:0007669"/>
    <property type="project" value="TreeGrafter"/>
</dbReference>
<name>A0A833ZFN1_9CHIR</name>
<dbReference type="AlphaFoldDB" id="A0A833ZFN1"/>
<dbReference type="GO" id="GO:0019948">
    <property type="term" value="F:SUMO activating enzyme activity"/>
    <property type="evidence" value="ECO:0007669"/>
    <property type="project" value="TreeGrafter"/>
</dbReference>
<evidence type="ECO:0000256" key="1">
    <source>
        <dbReference type="ARBA" id="ARBA00005673"/>
    </source>
</evidence>
<dbReference type="Proteomes" id="UP000664940">
    <property type="component" value="Unassembled WGS sequence"/>
</dbReference>
<gene>
    <name evidence="4" type="ORF">HJG60_019828</name>
</gene>
<evidence type="ECO:0000313" key="4">
    <source>
        <dbReference type="EMBL" id="KAF6091724.1"/>
    </source>
</evidence>
<dbReference type="SUPFAM" id="SSF69572">
    <property type="entry name" value="Activating enzymes of the ubiquitin-like proteins"/>
    <property type="match status" value="1"/>
</dbReference>
<comment type="caution">
    <text evidence="4">The sequence shown here is derived from an EMBL/GenBank/DDBJ whole genome shotgun (WGS) entry which is preliminary data.</text>
</comment>
<sequence>MSGSPLSKRRRVSGPDPKPGSHCSPAHSVLSEVPSLPTNGMAKNGNEADIDEGLYSRQLYVLGHEAMKRLQTSSVLVSGLRGLGVEIAKNIILGGVKAVTLHDQGTAQWSDLSSQFYLREEDIGKNRAEVSQPRLAELNSYVPVSAYTGPLVEDFLSGFQVPQAKPGLLSSSLRTHYWCVYVSSI</sequence>
<dbReference type="PANTHER" id="PTHR10953:SF162">
    <property type="entry name" value="SUMO-ACTIVATING ENZYME SUBUNIT 1"/>
    <property type="match status" value="1"/>
</dbReference>
<dbReference type="GO" id="GO:0031510">
    <property type="term" value="C:SUMO activating enzyme complex"/>
    <property type="evidence" value="ECO:0007669"/>
    <property type="project" value="TreeGrafter"/>
</dbReference>
<dbReference type="InterPro" id="IPR045886">
    <property type="entry name" value="ThiF/MoeB/HesA"/>
</dbReference>
<dbReference type="PANTHER" id="PTHR10953">
    <property type="entry name" value="UBIQUITIN-ACTIVATING ENZYME E1"/>
    <property type="match status" value="1"/>
</dbReference>
<reference evidence="4 5" key="1">
    <citation type="journal article" date="2020" name="Nature">
        <title>Six reference-quality genomes reveal evolution of bat adaptations.</title>
        <authorList>
            <person name="Jebb D."/>
            <person name="Huang Z."/>
            <person name="Pippel M."/>
            <person name="Hughes G.M."/>
            <person name="Lavrichenko K."/>
            <person name="Devanna P."/>
            <person name="Winkler S."/>
            <person name="Jermiin L.S."/>
            <person name="Skirmuntt E.C."/>
            <person name="Katzourakis A."/>
            <person name="Burkitt-Gray L."/>
            <person name="Ray D.A."/>
            <person name="Sullivan K.A.M."/>
            <person name="Roscito J.G."/>
            <person name="Kirilenko B.M."/>
            <person name="Davalos L.M."/>
            <person name="Corthals A.P."/>
            <person name="Power M.L."/>
            <person name="Jones G."/>
            <person name="Ransome R.D."/>
            <person name="Dechmann D.K.N."/>
            <person name="Locatelli A.G."/>
            <person name="Puechmaille S.J."/>
            <person name="Fedrigo O."/>
            <person name="Jarvis E.D."/>
            <person name="Hiller M."/>
            <person name="Vernes S.C."/>
            <person name="Myers E.W."/>
            <person name="Teeling E.C."/>
        </authorList>
    </citation>
    <scope>NUCLEOTIDE SEQUENCE [LARGE SCALE GENOMIC DNA]</scope>
    <source>
        <strain evidence="4">Bat1K_MPI-CBG_1</strain>
    </source>
</reference>
<organism evidence="4 5">
    <name type="scientific">Phyllostomus discolor</name>
    <name type="common">pale spear-nosed bat</name>
    <dbReference type="NCBI Taxonomy" id="89673"/>
    <lineage>
        <taxon>Eukaryota</taxon>
        <taxon>Metazoa</taxon>
        <taxon>Chordata</taxon>
        <taxon>Craniata</taxon>
        <taxon>Vertebrata</taxon>
        <taxon>Euteleostomi</taxon>
        <taxon>Mammalia</taxon>
        <taxon>Eutheria</taxon>
        <taxon>Laurasiatheria</taxon>
        <taxon>Chiroptera</taxon>
        <taxon>Yangochiroptera</taxon>
        <taxon>Phyllostomidae</taxon>
        <taxon>Phyllostominae</taxon>
        <taxon>Phyllostomus</taxon>
    </lineage>
</organism>
<dbReference type="Gene3D" id="3.40.50.720">
    <property type="entry name" value="NAD(P)-binding Rossmann-like Domain"/>
    <property type="match status" value="1"/>
</dbReference>
<evidence type="ECO:0000256" key="2">
    <source>
        <dbReference type="SAM" id="MobiDB-lite"/>
    </source>
</evidence>
<dbReference type="InterPro" id="IPR000594">
    <property type="entry name" value="ThiF_NAD_FAD-bd"/>
</dbReference>
<dbReference type="Pfam" id="PF00899">
    <property type="entry name" value="ThiF"/>
    <property type="match status" value="1"/>
</dbReference>
<feature type="region of interest" description="Disordered" evidence="2">
    <location>
        <begin position="1"/>
        <end position="47"/>
    </location>
</feature>
<feature type="domain" description="THIF-type NAD/FAD binding fold" evidence="3">
    <location>
        <begin position="55"/>
        <end position="152"/>
    </location>
</feature>
<protein>
    <submittedName>
        <fullName evidence="4">Ubiquitin like modifier activating enzyme 1</fullName>
    </submittedName>
</protein>
<accession>A0A833ZFN1</accession>
<dbReference type="GO" id="GO:0005737">
    <property type="term" value="C:cytoplasm"/>
    <property type="evidence" value="ECO:0007669"/>
    <property type="project" value="TreeGrafter"/>
</dbReference>
<dbReference type="InterPro" id="IPR035985">
    <property type="entry name" value="Ubiquitin-activating_enz"/>
</dbReference>
<proteinExistence type="inferred from homology"/>
<evidence type="ECO:0000313" key="5">
    <source>
        <dbReference type="Proteomes" id="UP000664940"/>
    </source>
</evidence>
<dbReference type="EMBL" id="JABVXQ010000009">
    <property type="protein sequence ID" value="KAF6091724.1"/>
    <property type="molecule type" value="Genomic_DNA"/>
</dbReference>